<dbReference type="OMA" id="EYMESAD"/>
<organism evidence="2 3">
    <name type="scientific">Rosa chinensis</name>
    <name type="common">China rose</name>
    <dbReference type="NCBI Taxonomy" id="74649"/>
    <lineage>
        <taxon>Eukaryota</taxon>
        <taxon>Viridiplantae</taxon>
        <taxon>Streptophyta</taxon>
        <taxon>Embryophyta</taxon>
        <taxon>Tracheophyta</taxon>
        <taxon>Spermatophyta</taxon>
        <taxon>Magnoliopsida</taxon>
        <taxon>eudicotyledons</taxon>
        <taxon>Gunneridae</taxon>
        <taxon>Pentapetalae</taxon>
        <taxon>rosids</taxon>
        <taxon>fabids</taxon>
        <taxon>Rosales</taxon>
        <taxon>Rosaceae</taxon>
        <taxon>Rosoideae</taxon>
        <taxon>Rosoideae incertae sedis</taxon>
        <taxon>Rosa</taxon>
    </lineage>
</organism>
<dbReference type="AlphaFoldDB" id="A0A2P6PYK6"/>
<dbReference type="EMBL" id="PDCK01000044">
    <property type="protein sequence ID" value="PRQ27011.1"/>
    <property type="molecule type" value="Genomic_DNA"/>
</dbReference>
<comment type="caution">
    <text evidence="2">The sequence shown here is derived from an EMBL/GenBank/DDBJ whole genome shotgun (WGS) entry which is preliminary data.</text>
</comment>
<dbReference type="Gramene" id="PRQ27011">
    <property type="protein sequence ID" value="PRQ27011"/>
    <property type="gene ID" value="RchiOBHm_Chr6g0300761"/>
</dbReference>
<evidence type="ECO:0000313" key="2">
    <source>
        <dbReference type="EMBL" id="PRQ27011.1"/>
    </source>
</evidence>
<reference evidence="2 3" key="1">
    <citation type="journal article" date="2018" name="Nat. Genet.">
        <title>The Rosa genome provides new insights in the design of modern roses.</title>
        <authorList>
            <person name="Bendahmane M."/>
        </authorList>
    </citation>
    <scope>NUCLEOTIDE SEQUENCE [LARGE SCALE GENOMIC DNA]</scope>
    <source>
        <strain evidence="3">cv. Old Blush</strain>
    </source>
</reference>
<gene>
    <name evidence="2" type="ORF">RchiOBHm_Chr6g0300761</name>
</gene>
<keyword evidence="3" id="KW-1185">Reference proteome</keyword>
<dbReference type="STRING" id="74649.A0A2P6PYK6"/>
<feature type="compositionally biased region" description="Polar residues" evidence="1">
    <location>
        <begin position="562"/>
        <end position="572"/>
    </location>
</feature>
<dbReference type="PANTHER" id="PTHR34461">
    <property type="entry name" value="EXPRESSED PROTEIN"/>
    <property type="match status" value="1"/>
</dbReference>
<dbReference type="PANTHER" id="PTHR34461:SF2">
    <property type="entry name" value="EXPRESSED PROTEIN"/>
    <property type="match status" value="1"/>
</dbReference>
<proteinExistence type="predicted"/>
<protein>
    <submittedName>
        <fullName evidence="2">Uncharacterized protein</fullName>
    </submittedName>
</protein>
<sequence>MELRSCIHLHFIKTLTGGVLKKTLNVASGKPVLRFKNVKDICEELDAKNGHLFPTIPPKDEFRGLHIDSSRIMTESTDTGNVGNIKIKSEPEDSGFDCNDGGNSDLDCFGNVTLKQIKQTCKTKKRKRSKFTDLNEQLEMCSPVKQEYSMSQANEDNDLLEPLSNLRSKLSKNAKAKTKSKRVKKGASTISQKATITIKSEQIPTEQELLQFNQVTPACERDIEVDVPEPGCSDVQNTSCFDDDTSLVYDNMVSYYGVVPTEFPMTAAELSIFPTDENQSCVVYEPFCEDMEYDPMPLQVVSNSGWDIVKADDTEITNYQCLDFWPALESRIQGYIMNSVHPDLIEAISSDDTISSEDALLCQINSETKDGLFRCTEPIKGSDACTSDAYSKGDLPSNQEASANSVGDCDLGSGSCLVSVADHVSMSNEEEKQSQLFACADAKISLSPGDISCEASDECTAAASGGYLKPQLPQRLFPTRKAISPASQEKLCKAMKSIELQDGHSACKGKLCFGKHTESTNHGAEWQPNQIRRPKFSITPQTIRNPKNEKISSHPRGIPKASNGSSTAPPRFSTGCTSIRTCSDSAIAFSQRQMHDIECITTKLTNELQTMKEIAEERLLSGPYPTTSLKYNADEVRMAIQNVTRVEASAKKLLSMMSRDCSRFCKIMRMADQNDSNDSEDVGNNHPKTTIVNKERKKITFADEAGEKLCHVRVFENEMISSSVTGPSQNQELLVK</sequence>
<name>A0A2P6PYK6_ROSCH</name>
<evidence type="ECO:0000256" key="1">
    <source>
        <dbReference type="SAM" id="MobiDB-lite"/>
    </source>
</evidence>
<accession>A0A2P6PYK6</accession>
<feature type="region of interest" description="Disordered" evidence="1">
    <location>
        <begin position="544"/>
        <end position="572"/>
    </location>
</feature>
<dbReference type="Proteomes" id="UP000238479">
    <property type="component" value="Chromosome 6"/>
</dbReference>
<evidence type="ECO:0000313" key="3">
    <source>
        <dbReference type="Proteomes" id="UP000238479"/>
    </source>
</evidence>
<dbReference type="OrthoDB" id="775914at2759"/>